<evidence type="ECO:0000313" key="2">
    <source>
        <dbReference type="Proteomes" id="UP000294914"/>
    </source>
</evidence>
<dbReference type="SUPFAM" id="SSF54631">
    <property type="entry name" value="CBS-domain pair"/>
    <property type="match status" value="1"/>
</dbReference>
<dbReference type="SUPFAM" id="SSF158791">
    <property type="entry name" value="MgtE N-terminal domain-like"/>
    <property type="match status" value="1"/>
</dbReference>
<gene>
    <name evidence="1" type="ORF">EDC23_2530</name>
</gene>
<dbReference type="OrthoDB" id="6381600at2"/>
<dbReference type="RefSeq" id="WP_134085059.1">
    <property type="nucleotide sequence ID" value="NZ_SOQX01000008.1"/>
</dbReference>
<dbReference type="EMBL" id="SOQX01000008">
    <property type="protein sequence ID" value="TDX99319.1"/>
    <property type="molecule type" value="Genomic_DNA"/>
</dbReference>
<dbReference type="Gene3D" id="3.10.580.10">
    <property type="entry name" value="CBS-domain"/>
    <property type="match status" value="1"/>
</dbReference>
<dbReference type="GO" id="GO:0015095">
    <property type="term" value="F:magnesium ion transmembrane transporter activity"/>
    <property type="evidence" value="ECO:0007669"/>
    <property type="project" value="InterPro"/>
</dbReference>
<dbReference type="InterPro" id="IPR006669">
    <property type="entry name" value="MgtE_transporter"/>
</dbReference>
<name>A0A4R8IK12_9GAMM</name>
<dbReference type="AlphaFoldDB" id="A0A4R8IK12"/>
<reference evidence="1 2" key="1">
    <citation type="submission" date="2019-03" db="EMBL/GenBank/DDBJ databases">
        <title>Genomic Encyclopedia of Type Strains, Phase IV (KMG-IV): sequencing the most valuable type-strain genomes for metagenomic binning, comparative biology and taxonomic classification.</title>
        <authorList>
            <person name="Goeker M."/>
        </authorList>
    </citation>
    <scope>NUCLEOTIDE SEQUENCE [LARGE SCALE GENOMIC DNA]</scope>
    <source>
        <strain evidence="1 2">DSM 16326</strain>
    </source>
</reference>
<dbReference type="InterPro" id="IPR046342">
    <property type="entry name" value="CBS_dom_sf"/>
</dbReference>
<keyword evidence="2" id="KW-1185">Reference proteome</keyword>
<dbReference type="PANTHER" id="PTHR43773">
    <property type="entry name" value="MAGNESIUM TRANSPORTER MGTE"/>
    <property type="match status" value="1"/>
</dbReference>
<accession>A0A4R8IK12</accession>
<proteinExistence type="predicted"/>
<sequence>MAAIHPLKLAYAREYPGELASFLATRGSGAVLQAVADLPPETAAPLVARLPHHHALAVLGEQDDETLIHWLSVAGVDHALALLLHIEASRRPRILQGLPGRRMRRTLERLVVYPPDKVGALADPSAMQLNVGMLVPDAVALLREHAPDPAQPVWLVDDGGSYLGRLDLGGALMARTDTATLSAFLIPVESLRAETRLANARDFPAWMRHTTLPVTDHLDHLLGSLSREALMAALAGGNATENSLGQSMNELTGQYFRVMGICLGALFGSRGK</sequence>
<organism evidence="1 2">
    <name type="scientific">Thiohalophilus thiocyanatoxydans</name>
    <dbReference type="NCBI Taxonomy" id="381308"/>
    <lineage>
        <taxon>Bacteria</taxon>
        <taxon>Pseudomonadati</taxon>
        <taxon>Pseudomonadota</taxon>
        <taxon>Gammaproteobacteria</taxon>
        <taxon>Thiohalomonadales</taxon>
        <taxon>Thiohalophilaceae</taxon>
        <taxon>Thiohalophilus</taxon>
    </lineage>
</organism>
<dbReference type="Proteomes" id="UP000294914">
    <property type="component" value="Unassembled WGS sequence"/>
</dbReference>
<comment type="caution">
    <text evidence="1">The sequence shown here is derived from an EMBL/GenBank/DDBJ whole genome shotgun (WGS) entry which is preliminary data.</text>
</comment>
<evidence type="ECO:0000313" key="1">
    <source>
        <dbReference type="EMBL" id="TDX99319.1"/>
    </source>
</evidence>
<protein>
    <recommendedName>
        <fullName evidence="3">MgtE-like protein</fullName>
    </recommendedName>
</protein>
<dbReference type="GO" id="GO:0016020">
    <property type="term" value="C:membrane"/>
    <property type="evidence" value="ECO:0007669"/>
    <property type="project" value="InterPro"/>
</dbReference>
<dbReference type="PANTHER" id="PTHR43773:SF1">
    <property type="entry name" value="MAGNESIUM TRANSPORTER MGTE"/>
    <property type="match status" value="1"/>
</dbReference>
<evidence type="ECO:0008006" key="3">
    <source>
        <dbReference type="Google" id="ProtNLM"/>
    </source>
</evidence>